<name>A0A8H3G765_9LECA</name>
<dbReference type="InterPro" id="IPR039899">
    <property type="entry name" value="BET1_SNARE"/>
</dbReference>
<evidence type="ECO:0000259" key="11">
    <source>
        <dbReference type="PROSITE" id="PS50192"/>
    </source>
</evidence>
<evidence type="ECO:0000256" key="5">
    <source>
        <dbReference type="ARBA" id="ARBA00022989"/>
    </source>
</evidence>
<proteinExistence type="predicted"/>
<comment type="caution">
    <text evidence="12">The sequence shown here is derived from an EMBL/GenBank/DDBJ whole genome shotgun (WGS) entry which is preliminary data.</text>
</comment>
<feature type="region of interest" description="Disordered" evidence="9">
    <location>
        <begin position="1"/>
        <end position="53"/>
    </location>
</feature>
<dbReference type="GO" id="GO:0015031">
    <property type="term" value="P:protein transport"/>
    <property type="evidence" value="ECO:0007669"/>
    <property type="project" value="UniProtKB-KW"/>
</dbReference>
<dbReference type="CDD" id="cd15853">
    <property type="entry name" value="SNARE_Bet1"/>
    <property type="match status" value="1"/>
</dbReference>
<evidence type="ECO:0000256" key="1">
    <source>
        <dbReference type="ARBA" id="ARBA00004394"/>
    </source>
</evidence>
<dbReference type="PANTHER" id="PTHR12791">
    <property type="entry name" value="GOLGI SNARE BET1-RELATED"/>
    <property type="match status" value="1"/>
</dbReference>
<dbReference type="OrthoDB" id="261831at2759"/>
<evidence type="ECO:0000256" key="3">
    <source>
        <dbReference type="ARBA" id="ARBA00022692"/>
    </source>
</evidence>
<evidence type="ECO:0000313" key="12">
    <source>
        <dbReference type="EMBL" id="CAF9937396.1"/>
    </source>
</evidence>
<keyword evidence="2" id="KW-0813">Transport</keyword>
<feature type="domain" description="T-SNARE coiled-coil homology" evidence="11">
    <location>
        <begin position="87"/>
        <end position="149"/>
    </location>
</feature>
<protein>
    <submittedName>
        <fullName evidence="12">Protein transport protein bet1</fullName>
    </submittedName>
</protein>
<evidence type="ECO:0000313" key="13">
    <source>
        <dbReference type="Proteomes" id="UP000664534"/>
    </source>
</evidence>
<keyword evidence="5 10" id="KW-1133">Transmembrane helix</keyword>
<evidence type="ECO:0000256" key="4">
    <source>
        <dbReference type="ARBA" id="ARBA00022927"/>
    </source>
</evidence>
<evidence type="ECO:0000256" key="7">
    <source>
        <dbReference type="ARBA" id="ARBA00023136"/>
    </source>
</evidence>
<dbReference type="SMART" id="SM00397">
    <property type="entry name" value="t_SNARE"/>
    <property type="match status" value="1"/>
</dbReference>
<dbReference type="SUPFAM" id="SSF58038">
    <property type="entry name" value="SNARE fusion complex"/>
    <property type="match status" value="1"/>
</dbReference>
<sequence length="177" mass="19060">MRILSSRFGPSTLHQRDPRSALFDSYTGDRNRAASASPGGYGYAGASGSGSGSGVGEGVGTGMGMVNGGFRSATPNERGQYSDAVLSELENQNDQHLAGISAKVKMLKDITVSIGDEIRSSSSLAETMNDSFDNTRVRLRGTMNRMLRMAKKTGVGWKVWVGFFVAVWVVFAYVWLF</sequence>
<evidence type="ECO:0000256" key="2">
    <source>
        <dbReference type="ARBA" id="ARBA00022448"/>
    </source>
</evidence>
<dbReference type="EMBL" id="CAJPDT010000099">
    <property type="protein sequence ID" value="CAF9937396.1"/>
    <property type="molecule type" value="Genomic_DNA"/>
</dbReference>
<evidence type="ECO:0000256" key="8">
    <source>
        <dbReference type="ARBA" id="ARBA00046280"/>
    </source>
</evidence>
<feature type="transmembrane region" description="Helical" evidence="10">
    <location>
        <begin position="155"/>
        <end position="176"/>
    </location>
</feature>
<dbReference type="Gene3D" id="1.20.5.110">
    <property type="match status" value="1"/>
</dbReference>
<accession>A0A8H3G765</accession>
<evidence type="ECO:0000256" key="10">
    <source>
        <dbReference type="SAM" id="Phobius"/>
    </source>
</evidence>
<gene>
    <name evidence="12" type="primary">BET1</name>
    <name evidence="12" type="ORF">IMSHALPRED_011123</name>
</gene>
<evidence type="ECO:0000256" key="6">
    <source>
        <dbReference type="ARBA" id="ARBA00023034"/>
    </source>
</evidence>
<comment type="subcellular location">
    <subcellularLocation>
        <location evidence="8">Endomembrane system</location>
        <topology evidence="8">Single-pass type IV membrane protein</topology>
    </subcellularLocation>
    <subcellularLocation>
        <location evidence="1">Golgi apparatus membrane</location>
    </subcellularLocation>
</comment>
<evidence type="ECO:0000256" key="9">
    <source>
        <dbReference type="SAM" id="MobiDB-lite"/>
    </source>
</evidence>
<reference evidence="12" key="1">
    <citation type="submission" date="2021-03" db="EMBL/GenBank/DDBJ databases">
        <authorList>
            <person name="Tagirdzhanova G."/>
        </authorList>
    </citation>
    <scope>NUCLEOTIDE SEQUENCE</scope>
</reference>
<dbReference type="Proteomes" id="UP000664534">
    <property type="component" value="Unassembled WGS sequence"/>
</dbReference>
<dbReference type="PROSITE" id="PS50192">
    <property type="entry name" value="T_SNARE"/>
    <property type="match status" value="1"/>
</dbReference>
<organism evidence="12 13">
    <name type="scientific">Imshaugia aleurites</name>
    <dbReference type="NCBI Taxonomy" id="172621"/>
    <lineage>
        <taxon>Eukaryota</taxon>
        <taxon>Fungi</taxon>
        <taxon>Dikarya</taxon>
        <taxon>Ascomycota</taxon>
        <taxon>Pezizomycotina</taxon>
        <taxon>Lecanoromycetes</taxon>
        <taxon>OSLEUM clade</taxon>
        <taxon>Lecanoromycetidae</taxon>
        <taxon>Lecanorales</taxon>
        <taxon>Lecanorineae</taxon>
        <taxon>Parmeliaceae</taxon>
        <taxon>Imshaugia</taxon>
    </lineage>
</organism>
<keyword evidence="7 10" id="KW-0472">Membrane</keyword>
<dbReference type="InterPro" id="IPR000727">
    <property type="entry name" value="T_SNARE_dom"/>
</dbReference>
<dbReference type="FunFam" id="1.20.5.110:FF:000057">
    <property type="entry name" value="SNARE complex subunit (Bet1), putative"/>
    <property type="match status" value="1"/>
</dbReference>
<keyword evidence="13" id="KW-1185">Reference proteome</keyword>
<keyword evidence="4" id="KW-0653">Protein transport</keyword>
<dbReference type="AlphaFoldDB" id="A0A8H3G765"/>
<feature type="compositionally biased region" description="Gly residues" evidence="9">
    <location>
        <begin position="39"/>
        <end position="53"/>
    </location>
</feature>
<dbReference type="GO" id="GO:0000139">
    <property type="term" value="C:Golgi membrane"/>
    <property type="evidence" value="ECO:0007669"/>
    <property type="project" value="UniProtKB-SubCell"/>
</dbReference>
<keyword evidence="6" id="KW-0333">Golgi apparatus</keyword>
<keyword evidence="3 10" id="KW-0812">Transmembrane</keyword>